<dbReference type="InterPro" id="IPR027417">
    <property type="entry name" value="P-loop_NTPase"/>
</dbReference>
<dbReference type="EMBL" id="JAGKSP010000006">
    <property type="protein sequence ID" value="MBP3964286.1"/>
    <property type="molecule type" value="Genomic_DNA"/>
</dbReference>
<comment type="caution">
    <text evidence="6">The sequence shown here is derived from an EMBL/GenBank/DDBJ whole genome shotgun (WGS) entry which is preliminary data.</text>
</comment>
<dbReference type="InterPro" id="IPR003439">
    <property type="entry name" value="ABC_transporter-like_ATP-bd"/>
</dbReference>
<evidence type="ECO:0000256" key="3">
    <source>
        <dbReference type="ARBA" id="ARBA00022741"/>
    </source>
</evidence>
<dbReference type="SUPFAM" id="SSF52540">
    <property type="entry name" value="P-loop containing nucleoside triphosphate hydrolases"/>
    <property type="match status" value="1"/>
</dbReference>
<keyword evidence="3" id="KW-0547">Nucleotide-binding</keyword>
<proteinExistence type="inferred from homology"/>
<dbReference type="Pfam" id="PF00005">
    <property type="entry name" value="ABC_tran"/>
    <property type="match status" value="1"/>
</dbReference>
<dbReference type="PROSITE" id="PS50893">
    <property type="entry name" value="ABC_TRANSPORTER_2"/>
    <property type="match status" value="1"/>
</dbReference>
<name>A0ABS5CE73_9BACL</name>
<keyword evidence="7" id="KW-1185">Reference proteome</keyword>
<accession>A0ABS5CE73</accession>
<dbReference type="PROSITE" id="PS00211">
    <property type="entry name" value="ABC_TRANSPORTER_1"/>
    <property type="match status" value="1"/>
</dbReference>
<dbReference type="PANTHER" id="PTHR42711">
    <property type="entry name" value="ABC TRANSPORTER ATP-BINDING PROTEIN"/>
    <property type="match status" value="1"/>
</dbReference>
<dbReference type="RefSeq" id="WP_210659462.1">
    <property type="nucleotide sequence ID" value="NZ_JAGKSP010000006.1"/>
</dbReference>
<comment type="similarity">
    <text evidence="1">Belongs to the ABC transporter superfamily.</text>
</comment>
<keyword evidence="4 6" id="KW-0067">ATP-binding</keyword>
<dbReference type="Proteomes" id="UP000673394">
    <property type="component" value="Unassembled WGS sequence"/>
</dbReference>
<reference evidence="6 7" key="1">
    <citation type="submission" date="2021-04" db="EMBL/GenBank/DDBJ databases">
        <title>Paenibacillus sp. DLE-14 whole genome sequence.</title>
        <authorList>
            <person name="Ham Y.J."/>
        </authorList>
    </citation>
    <scope>NUCLEOTIDE SEQUENCE [LARGE SCALE GENOMIC DNA]</scope>
    <source>
        <strain evidence="6 7">DLE-14</strain>
    </source>
</reference>
<evidence type="ECO:0000256" key="4">
    <source>
        <dbReference type="ARBA" id="ARBA00022840"/>
    </source>
</evidence>
<feature type="domain" description="ABC transporter" evidence="5">
    <location>
        <begin position="11"/>
        <end position="236"/>
    </location>
</feature>
<dbReference type="InterPro" id="IPR050763">
    <property type="entry name" value="ABC_transporter_ATP-binding"/>
</dbReference>
<evidence type="ECO:0000256" key="1">
    <source>
        <dbReference type="ARBA" id="ARBA00005417"/>
    </source>
</evidence>
<gene>
    <name evidence="6" type="ORF">I8J30_16330</name>
</gene>
<evidence type="ECO:0000313" key="7">
    <source>
        <dbReference type="Proteomes" id="UP000673394"/>
    </source>
</evidence>
<evidence type="ECO:0000313" key="6">
    <source>
        <dbReference type="EMBL" id="MBP3964286.1"/>
    </source>
</evidence>
<evidence type="ECO:0000259" key="5">
    <source>
        <dbReference type="PROSITE" id="PS50893"/>
    </source>
</evidence>
<evidence type="ECO:0000256" key="2">
    <source>
        <dbReference type="ARBA" id="ARBA00022448"/>
    </source>
</evidence>
<protein>
    <submittedName>
        <fullName evidence="6">ABC transporter ATP-binding protein</fullName>
    </submittedName>
</protein>
<dbReference type="GO" id="GO:0005524">
    <property type="term" value="F:ATP binding"/>
    <property type="evidence" value="ECO:0007669"/>
    <property type="project" value="UniProtKB-KW"/>
</dbReference>
<organism evidence="6 7">
    <name type="scientific">Paenibacillus lignilyticus</name>
    <dbReference type="NCBI Taxonomy" id="1172615"/>
    <lineage>
        <taxon>Bacteria</taxon>
        <taxon>Bacillati</taxon>
        <taxon>Bacillota</taxon>
        <taxon>Bacilli</taxon>
        <taxon>Bacillales</taxon>
        <taxon>Paenibacillaceae</taxon>
        <taxon>Paenibacillus</taxon>
    </lineage>
</organism>
<dbReference type="InterPro" id="IPR003593">
    <property type="entry name" value="AAA+_ATPase"/>
</dbReference>
<dbReference type="InterPro" id="IPR017871">
    <property type="entry name" value="ABC_transporter-like_CS"/>
</dbReference>
<dbReference type="SMART" id="SM00382">
    <property type="entry name" value="AAA"/>
    <property type="match status" value="1"/>
</dbReference>
<keyword evidence="2" id="KW-0813">Transport</keyword>
<dbReference type="CDD" id="cd03263">
    <property type="entry name" value="ABC_subfamily_A"/>
    <property type="match status" value="1"/>
</dbReference>
<sequence length="316" mass="34993">MTKHEAGETVLTVDDLHKSFGGTVAVDGISFTVKKGEVFTIIGPNGAGKTTTLEMIEGLQEPDRGSVAVLGMNWAANKSQIKMVIGVQPQTSALFDLLTVEENLETFASFYDRRRPTDEILGYINMADHRNKRVKALSGGQKQRLAIGLAMISDPELIFLDEPTTGLDPQARRNIWDIVLKLKAIGKTTILTTHYMEEADKLSDRVCIVDQGRIVALDTPKALIGRLTKEREIHLTFTGGDEHASLAEHIALNNAAVTRVKRSGDHLVVWSLQPEETLYQLFGFTSQQSIGVEQVSIREMSLEDVFIAFTGKEWRD</sequence>
<dbReference type="Gene3D" id="3.40.50.300">
    <property type="entry name" value="P-loop containing nucleotide triphosphate hydrolases"/>
    <property type="match status" value="1"/>
</dbReference>
<dbReference type="PANTHER" id="PTHR42711:SF5">
    <property type="entry name" value="ABC TRANSPORTER ATP-BINDING PROTEIN NATA"/>
    <property type="match status" value="1"/>
</dbReference>